<name>A0A3E0VK63_9MICO</name>
<dbReference type="Gene3D" id="3.40.960.10">
    <property type="entry name" value="VSR Endonuclease"/>
    <property type="match status" value="1"/>
</dbReference>
<evidence type="ECO:0000313" key="3">
    <source>
        <dbReference type="EMBL" id="RFA09257.1"/>
    </source>
</evidence>
<organism evidence="3 4">
    <name type="scientific">Subtercola boreus</name>
    <dbReference type="NCBI Taxonomy" id="120213"/>
    <lineage>
        <taxon>Bacteria</taxon>
        <taxon>Bacillati</taxon>
        <taxon>Actinomycetota</taxon>
        <taxon>Actinomycetes</taxon>
        <taxon>Micrococcales</taxon>
        <taxon>Microbacteriaceae</taxon>
        <taxon>Subtercola</taxon>
    </lineage>
</organism>
<comment type="caution">
    <text evidence="3">The sequence shown here is derived from an EMBL/GenBank/DDBJ whole genome shotgun (WGS) entry which is preliminary data.</text>
</comment>
<accession>A0A3E0VK63</accession>
<dbReference type="Pfam" id="PF04480">
    <property type="entry name" value="DUF559"/>
    <property type="match status" value="1"/>
</dbReference>
<keyword evidence="4" id="KW-1185">Reference proteome</keyword>
<feature type="domain" description="DUF559" evidence="2">
    <location>
        <begin position="251"/>
        <end position="315"/>
    </location>
</feature>
<dbReference type="Proteomes" id="UP000256486">
    <property type="component" value="Unassembled WGS sequence"/>
</dbReference>
<feature type="region of interest" description="Disordered" evidence="1">
    <location>
        <begin position="22"/>
        <end position="56"/>
    </location>
</feature>
<dbReference type="AlphaFoldDB" id="A0A3E0VK63"/>
<dbReference type="SUPFAM" id="SSF52980">
    <property type="entry name" value="Restriction endonuclease-like"/>
    <property type="match status" value="1"/>
</dbReference>
<protein>
    <recommendedName>
        <fullName evidence="2">DUF559 domain-containing protein</fullName>
    </recommendedName>
</protein>
<dbReference type="EMBL" id="NBWZ01000001">
    <property type="protein sequence ID" value="RFA09257.1"/>
    <property type="molecule type" value="Genomic_DNA"/>
</dbReference>
<dbReference type="InterPro" id="IPR007569">
    <property type="entry name" value="DUF559"/>
</dbReference>
<dbReference type="InterPro" id="IPR011335">
    <property type="entry name" value="Restrct_endonuc-II-like"/>
</dbReference>
<reference evidence="3 4" key="1">
    <citation type="submission" date="2017-04" db="EMBL/GenBank/DDBJ databases">
        <title>Comparative genome analysis of Subtercola boreus.</title>
        <authorList>
            <person name="Cho Y.-J."/>
            <person name="Cho A."/>
            <person name="Kim O.-S."/>
            <person name="Lee J.-I."/>
        </authorList>
    </citation>
    <scope>NUCLEOTIDE SEQUENCE [LARGE SCALE GENOMIC DNA]</scope>
    <source>
        <strain evidence="3 4">K300</strain>
    </source>
</reference>
<feature type="region of interest" description="Disordered" evidence="1">
    <location>
        <begin position="320"/>
        <end position="353"/>
    </location>
</feature>
<evidence type="ECO:0000313" key="4">
    <source>
        <dbReference type="Proteomes" id="UP000256486"/>
    </source>
</evidence>
<evidence type="ECO:0000256" key="1">
    <source>
        <dbReference type="SAM" id="MobiDB-lite"/>
    </source>
</evidence>
<sequence length="353" mass="39254">MGAGRLRGSDLEAPFRGVRRIRTVQAVPPSEAPMPGQWHPRTGRPQAADAAERAGRAERERRERFLADCGALALLLRPGEVFCGVTAAELWNAPLAARYRDRVLHVAVCRPGRARRASGTAGHTIAQGADVRALRHGLPVSDAASTWLALAGLLPLNELVAVGDHLLHRPVFPDRSDPLRPHVTLEELESRTREFVGPGAAVARAAIKLVVTGAESRPESLLRLLLNDAKLPSPEVNPTIDDERGRIGRFDLVYREWKVIVEYDGDQHRTDDEQYELDMTRVERVTQAGWSVIRVRKRGLFREPRDTVRRVTVALQRAGWRRPARRPRPVPAARMSNRFDGTRTAGKERDGSS</sequence>
<proteinExistence type="predicted"/>
<gene>
    <name evidence="3" type="ORF">B7R54_08475</name>
</gene>
<evidence type="ECO:0000259" key="2">
    <source>
        <dbReference type="Pfam" id="PF04480"/>
    </source>
</evidence>